<protein>
    <submittedName>
        <fullName evidence="1">Uncharacterized protein</fullName>
    </submittedName>
</protein>
<evidence type="ECO:0000313" key="1">
    <source>
        <dbReference type="EMBL" id="GFG76091.1"/>
    </source>
</evidence>
<evidence type="ECO:0000313" key="2">
    <source>
        <dbReference type="Proteomes" id="UP000465361"/>
    </source>
</evidence>
<reference evidence="1 2" key="1">
    <citation type="journal article" date="2019" name="Emerg. Microbes Infect.">
        <title>Comprehensive subspecies identification of 175 nontuberculous mycobacteria species based on 7547 genomic profiles.</title>
        <authorList>
            <person name="Matsumoto Y."/>
            <person name="Kinjo T."/>
            <person name="Motooka D."/>
            <person name="Nabeya D."/>
            <person name="Jung N."/>
            <person name="Uechi K."/>
            <person name="Horii T."/>
            <person name="Iida T."/>
            <person name="Fujita J."/>
            <person name="Nakamura S."/>
        </authorList>
    </citation>
    <scope>NUCLEOTIDE SEQUENCE [LARGE SCALE GENOMIC DNA]</scope>
    <source>
        <strain evidence="1 2">JCM 17322</strain>
    </source>
</reference>
<sequence length="82" mass="8657">MTSKVVGRHPNGSCANSRVTVSRGALFPAAATPRVVIDDPARQHRPISLQALAGHLQPELIKAAEHGQIGASEGSVRHVEVF</sequence>
<name>A0A7I9Y1Z7_9MYCO</name>
<gene>
    <name evidence="1" type="ORF">MBOT_34560</name>
</gene>
<comment type="caution">
    <text evidence="1">The sequence shown here is derived from an EMBL/GenBank/DDBJ whole genome shotgun (WGS) entry which is preliminary data.</text>
</comment>
<dbReference type="Proteomes" id="UP000465361">
    <property type="component" value="Unassembled WGS sequence"/>
</dbReference>
<accession>A0A7I9Y1Z7</accession>
<organism evidence="1 2">
    <name type="scientific">Mycobacterium botniense</name>
    <dbReference type="NCBI Taxonomy" id="84962"/>
    <lineage>
        <taxon>Bacteria</taxon>
        <taxon>Bacillati</taxon>
        <taxon>Actinomycetota</taxon>
        <taxon>Actinomycetes</taxon>
        <taxon>Mycobacteriales</taxon>
        <taxon>Mycobacteriaceae</taxon>
        <taxon>Mycobacterium</taxon>
    </lineage>
</organism>
<keyword evidence="2" id="KW-1185">Reference proteome</keyword>
<proteinExistence type="predicted"/>
<dbReference type="AlphaFoldDB" id="A0A7I9Y1Z7"/>
<dbReference type="EMBL" id="BLKW01000004">
    <property type="protein sequence ID" value="GFG76091.1"/>
    <property type="molecule type" value="Genomic_DNA"/>
</dbReference>